<reference evidence="11" key="2">
    <citation type="submission" date="2025-09" db="UniProtKB">
        <authorList>
            <consortium name="Ensembl"/>
        </authorList>
    </citation>
    <scope>IDENTIFICATION</scope>
</reference>
<dbReference type="Pfam" id="PF00193">
    <property type="entry name" value="Xlink"/>
    <property type="match status" value="1"/>
</dbReference>
<dbReference type="PROSITE" id="PS50963">
    <property type="entry name" value="LINK_2"/>
    <property type="match status" value="1"/>
</dbReference>
<dbReference type="GO" id="GO:0005540">
    <property type="term" value="F:hyaluronic acid binding"/>
    <property type="evidence" value="ECO:0007669"/>
    <property type="project" value="InterPro"/>
</dbReference>
<dbReference type="AlphaFoldDB" id="A0A8C1JH68"/>
<organism evidence="11 12">
    <name type="scientific">Cyprinus carpio</name>
    <name type="common">Common carp</name>
    <dbReference type="NCBI Taxonomy" id="7962"/>
    <lineage>
        <taxon>Eukaryota</taxon>
        <taxon>Metazoa</taxon>
        <taxon>Chordata</taxon>
        <taxon>Craniata</taxon>
        <taxon>Vertebrata</taxon>
        <taxon>Euteleostomi</taxon>
        <taxon>Actinopterygii</taxon>
        <taxon>Neopterygii</taxon>
        <taxon>Teleostei</taxon>
        <taxon>Ostariophysi</taxon>
        <taxon>Cypriniformes</taxon>
        <taxon>Cyprinidae</taxon>
        <taxon>Cyprininae</taxon>
        <taxon>Cyprinus</taxon>
    </lineage>
</organism>
<dbReference type="InterPro" id="IPR043210">
    <property type="entry name" value="CD44_antigen-like"/>
</dbReference>
<keyword evidence="8" id="KW-0325">Glycoprotein</keyword>
<keyword evidence="4" id="KW-1133">Transmembrane helix</keyword>
<comment type="caution">
    <text evidence="9">Lacks conserved residue(s) required for the propagation of feature annotation.</text>
</comment>
<dbReference type="InterPro" id="IPR016186">
    <property type="entry name" value="C-type_lectin-like/link_sf"/>
</dbReference>
<evidence type="ECO:0000259" key="10">
    <source>
        <dbReference type="PROSITE" id="PS50963"/>
    </source>
</evidence>
<proteinExistence type="predicted"/>
<evidence type="ECO:0000256" key="4">
    <source>
        <dbReference type="ARBA" id="ARBA00022989"/>
    </source>
</evidence>
<keyword evidence="5" id="KW-0472">Membrane</keyword>
<dbReference type="Ensembl" id="ENSCCRT00010034658.1">
    <property type="protein sequence ID" value="ENSCCRP00010031584.1"/>
    <property type="gene ID" value="ENSCCRG00010013459.1"/>
</dbReference>
<keyword evidence="3" id="KW-0732">Signal</keyword>
<evidence type="ECO:0000256" key="7">
    <source>
        <dbReference type="ARBA" id="ARBA00023170"/>
    </source>
</evidence>
<reference evidence="11" key="1">
    <citation type="submission" date="2025-08" db="UniProtKB">
        <authorList>
            <consortium name="Ensembl"/>
        </authorList>
    </citation>
    <scope>IDENTIFICATION</scope>
</reference>
<protein>
    <recommendedName>
        <fullName evidence="10">Link domain-containing protein</fullName>
    </recommendedName>
</protein>
<dbReference type="InterPro" id="IPR016187">
    <property type="entry name" value="CTDL_fold"/>
</dbReference>
<evidence type="ECO:0000256" key="2">
    <source>
        <dbReference type="ARBA" id="ARBA00022692"/>
    </source>
</evidence>
<feature type="domain" description="Link" evidence="10">
    <location>
        <begin position="30"/>
        <end position="76"/>
    </location>
</feature>
<dbReference type="PANTHER" id="PTHR10225:SF6">
    <property type="entry name" value="CD44 ANTIGEN"/>
    <property type="match status" value="1"/>
</dbReference>
<evidence type="ECO:0000313" key="11">
    <source>
        <dbReference type="Ensembl" id="ENSCCRP00010031584.1"/>
    </source>
</evidence>
<dbReference type="GO" id="GO:0070374">
    <property type="term" value="P:positive regulation of ERK1 and ERK2 cascade"/>
    <property type="evidence" value="ECO:0007669"/>
    <property type="project" value="TreeGrafter"/>
</dbReference>
<evidence type="ECO:0000256" key="3">
    <source>
        <dbReference type="ARBA" id="ARBA00022729"/>
    </source>
</evidence>
<evidence type="ECO:0000256" key="1">
    <source>
        <dbReference type="ARBA" id="ARBA00004167"/>
    </source>
</evidence>
<keyword evidence="12" id="KW-1185">Reference proteome</keyword>
<evidence type="ECO:0000256" key="8">
    <source>
        <dbReference type="ARBA" id="ARBA00023180"/>
    </source>
</evidence>
<sequence>HIKLTYYSAHYLSLVPLIDVFKLIRCSFAGVFLVEGTSRYSLTFQQALELCQSFDYKLATQEQVNDAYKKGLRTCR</sequence>
<keyword evidence="7" id="KW-0675">Receptor</keyword>
<dbReference type="GO" id="GO:0006954">
    <property type="term" value="P:inflammatory response"/>
    <property type="evidence" value="ECO:0007669"/>
    <property type="project" value="TreeGrafter"/>
</dbReference>
<dbReference type="InterPro" id="IPR000538">
    <property type="entry name" value="Link_dom"/>
</dbReference>
<name>A0A8C1JH68_CYPCA</name>
<comment type="subcellular location">
    <subcellularLocation>
        <location evidence="1">Membrane</location>
        <topology evidence="1">Single-pass membrane protein</topology>
    </subcellularLocation>
</comment>
<dbReference type="GO" id="GO:0016323">
    <property type="term" value="C:basolateral plasma membrane"/>
    <property type="evidence" value="ECO:0007669"/>
    <property type="project" value="TreeGrafter"/>
</dbReference>
<dbReference type="GO" id="GO:0035692">
    <property type="term" value="C:macrophage migration inhibitory factor receptor complex"/>
    <property type="evidence" value="ECO:0007669"/>
    <property type="project" value="TreeGrafter"/>
</dbReference>
<dbReference type="GO" id="GO:0004896">
    <property type="term" value="F:cytokine receptor activity"/>
    <property type="evidence" value="ECO:0007669"/>
    <property type="project" value="TreeGrafter"/>
</dbReference>
<dbReference type="Proteomes" id="UP000694427">
    <property type="component" value="Unplaced"/>
</dbReference>
<dbReference type="GO" id="GO:0007155">
    <property type="term" value="P:cell adhesion"/>
    <property type="evidence" value="ECO:0007669"/>
    <property type="project" value="InterPro"/>
</dbReference>
<evidence type="ECO:0000256" key="5">
    <source>
        <dbReference type="ARBA" id="ARBA00023136"/>
    </source>
</evidence>
<evidence type="ECO:0000313" key="12">
    <source>
        <dbReference type="Proteomes" id="UP000694427"/>
    </source>
</evidence>
<keyword evidence="2" id="KW-0812">Transmembrane</keyword>
<accession>A0A8C1JH68</accession>
<dbReference type="SUPFAM" id="SSF56436">
    <property type="entry name" value="C-type lectin-like"/>
    <property type="match status" value="1"/>
</dbReference>
<evidence type="ECO:0000256" key="6">
    <source>
        <dbReference type="ARBA" id="ARBA00023157"/>
    </source>
</evidence>
<keyword evidence="6" id="KW-1015">Disulfide bond</keyword>
<evidence type="ECO:0000256" key="9">
    <source>
        <dbReference type="PROSITE-ProRule" id="PRU00323"/>
    </source>
</evidence>
<dbReference type="Gene3D" id="3.10.100.10">
    <property type="entry name" value="Mannose-Binding Protein A, subunit A"/>
    <property type="match status" value="1"/>
</dbReference>
<dbReference type="PANTHER" id="PTHR10225">
    <property type="entry name" value="HYALURONAN RECEPTOR"/>
    <property type="match status" value="1"/>
</dbReference>